<evidence type="ECO:0000313" key="4">
    <source>
        <dbReference type="Proteomes" id="UP001153404"/>
    </source>
</evidence>
<accession>A0A9X4KW21</accession>
<dbReference type="RefSeq" id="WP_277534589.1">
    <property type="nucleotide sequence ID" value="NZ_JAPDIA010000007.1"/>
</dbReference>
<dbReference type="Proteomes" id="UP001153404">
    <property type="component" value="Unassembled WGS sequence"/>
</dbReference>
<feature type="compositionally biased region" description="Basic and acidic residues" evidence="1">
    <location>
        <begin position="82"/>
        <end position="101"/>
    </location>
</feature>
<dbReference type="AlphaFoldDB" id="A0A9X4KW21"/>
<keyword evidence="4" id="KW-1185">Reference proteome</keyword>
<reference evidence="3" key="1">
    <citation type="submission" date="2022-10" db="EMBL/GenBank/DDBJ databases">
        <title>Comparative genomic analysis of Cohnella hashimotonis sp. nov., isolated from the International Space Station.</title>
        <authorList>
            <person name="Simpson A."/>
            <person name="Venkateswaran K."/>
        </authorList>
    </citation>
    <scope>NUCLEOTIDE SEQUENCE</scope>
    <source>
        <strain evidence="3">DSM 28161</strain>
    </source>
</reference>
<organism evidence="3 4">
    <name type="scientific">Cohnella rhizosphaerae</name>
    <dbReference type="NCBI Taxonomy" id="1457232"/>
    <lineage>
        <taxon>Bacteria</taxon>
        <taxon>Bacillati</taxon>
        <taxon>Bacillota</taxon>
        <taxon>Bacilli</taxon>
        <taxon>Bacillales</taxon>
        <taxon>Paenibacillaceae</taxon>
        <taxon>Cohnella</taxon>
    </lineage>
</organism>
<evidence type="ECO:0000313" key="3">
    <source>
        <dbReference type="EMBL" id="MDG0811773.1"/>
    </source>
</evidence>
<feature type="region of interest" description="Disordered" evidence="1">
    <location>
        <begin position="67"/>
        <end position="112"/>
    </location>
</feature>
<proteinExistence type="predicted"/>
<dbReference type="EMBL" id="JAPDIA010000007">
    <property type="protein sequence ID" value="MDG0811773.1"/>
    <property type="molecule type" value="Genomic_DNA"/>
</dbReference>
<keyword evidence="2" id="KW-0732">Signal</keyword>
<feature type="signal peptide" evidence="2">
    <location>
        <begin position="1"/>
        <end position="21"/>
    </location>
</feature>
<comment type="caution">
    <text evidence="3">The sequence shown here is derived from an EMBL/GenBank/DDBJ whole genome shotgun (WGS) entry which is preliminary data.</text>
</comment>
<protein>
    <submittedName>
        <fullName evidence="3">Uncharacterized protein</fullName>
    </submittedName>
</protein>
<feature type="chain" id="PRO_5040874193" evidence="2">
    <location>
        <begin position="22"/>
        <end position="112"/>
    </location>
</feature>
<evidence type="ECO:0000256" key="1">
    <source>
        <dbReference type="SAM" id="MobiDB-lite"/>
    </source>
</evidence>
<evidence type="ECO:0000256" key="2">
    <source>
        <dbReference type="SAM" id="SignalP"/>
    </source>
</evidence>
<name>A0A9X4KW21_9BACL</name>
<sequence>MYRKLGMYLLAALLLLLPVSAAFGGKASAASSSRIAVIKQLSGDVQVQKSGGSKQFKAFAKLSLNQGGQADHGEQGIGGAAVRERDVGGRQVHGRGERDADLLEAVGQKRAR</sequence>
<gene>
    <name evidence="3" type="ORF">OMP40_22175</name>
</gene>